<sequence>MPSEMKYSILVKPKKSMTGAGSSGTSSQHTTEAVVLPGVAGTPRKGVTEPRASPVVAGPSGKGRCLGKNKGAEVAANLAVPPPPTEPILLPGSKVDDPSFLVPDVVDLDFTHALRLSPRFSLPLQAIYTFFHEDTWDVFAGESILDRQRLTVKRQISALELALQNYIELEAILNGEKTPAAIENKITALRVVRDELSTDLEVEKAKVQSLKDSISTEKSSSYKEGFKEGSSKGVETYLSSREFQERQKEATSKAISDFLSSEDFHRMVDVRLDAFKESQELKDLIEGHVQQFKSSTAFEELVNQRLEAYQASAEFEEFQMSLMQSVGEQILDRFLQKRPDVDLSFLDESDSEGVEVVEPAQGAEGVDQAHRGEEQAAGGDGE</sequence>
<gene>
    <name evidence="2" type="ORF">L484_004922</name>
</gene>
<feature type="region of interest" description="Disordered" evidence="1">
    <location>
        <begin position="346"/>
        <end position="382"/>
    </location>
</feature>
<dbReference type="Proteomes" id="UP000030645">
    <property type="component" value="Unassembled WGS sequence"/>
</dbReference>
<dbReference type="AlphaFoldDB" id="W9RPL8"/>
<reference evidence="3" key="1">
    <citation type="submission" date="2013-01" db="EMBL/GenBank/DDBJ databases">
        <title>Draft Genome Sequence of a Mulberry Tree, Morus notabilis C.K. Schneid.</title>
        <authorList>
            <person name="He N."/>
            <person name="Zhao S."/>
        </authorList>
    </citation>
    <scope>NUCLEOTIDE SEQUENCE</scope>
</reference>
<proteinExistence type="predicted"/>
<protein>
    <submittedName>
        <fullName evidence="2">Uncharacterized protein</fullName>
    </submittedName>
</protein>
<name>W9RPL8_9ROSA</name>
<dbReference type="EMBL" id="KE344915">
    <property type="protein sequence ID" value="EXB86424.1"/>
    <property type="molecule type" value="Genomic_DNA"/>
</dbReference>
<feature type="region of interest" description="Disordered" evidence="1">
    <location>
        <begin position="38"/>
        <end position="64"/>
    </location>
</feature>
<keyword evidence="3" id="KW-1185">Reference proteome</keyword>
<organism evidence="2 3">
    <name type="scientific">Morus notabilis</name>
    <dbReference type="NCBI Taxonomy" id="981085"/>
    <lineage>
        <taxon>Eukaryota</taxon>
        <taxon>Viridiplantae</taxon>
        <taxon>Streptophyta</taxon>
        <taxon>Embryophyta</taxon>
        <taxon>Tracheophyta</taxon>
        <taxon>Spermatophyta</taxon>
        <taxon>Magnoliopsida</taxon>
        <taxon>eudicotyledons</taxon>
        <taxon>Gunneridae</taxon>
        <taxon>Pentapetalae</taxon>
        <taxon>rosids</taxon>
        <taxon>fabids</taxon>
        <taxon>Rosales</taxon>
        <taxon>Moraceae</taxon>
        <taxon>Moreae</taxon>
        <taxon>Morus</taxon>
    </lineage>
</organism>
<evidence type="ECO:0000256" key="1">
    <source>
        <dbReference type="SAM" id="MobiDB-lite"/>
    </source>
</evidence>
<evidence type="ECO:0000313" key="2">
    <source>
        <dbReference type="EMBL" id="EXB86424.1"/>
    </source>
</evidence>
<accession>W9RPL8</accession>
<feature type="compositionally biased region" description="Acidic residues" evidence="1">
    <location>
        <begin position="346"/>
        <end position="355"/>
    </location>
</feature>
<evidence type="ECO:0000313" key="3">
    <source>
        <dbReference type="Proteomes" id="UP000030645"/>
    </source>
</evidence>